<comment type="caution">
    <text evidence="2">The sequence shown here is derived from an EMBL/GenBank/DDBJ whole genome shotgun (WGS) entry which is preliminary data.</text>
</comment>
<protein>
    <submittedName>
        <fullName evidence="2">Uncharacterized protein</fullName>
    </submittedName>
</protein>
<name>A0AAW2H8B8_9NEOP</name>
<accession>A0AAW2H8B8</accession>
<organism evidence="2">
    <name type="scientific">Menopon gallinae</name>
    <name type="common">poultry shaft louse</name>
    <dbReference type="NCBI Taxonomy" id="328185"/>
    <lineage>
        <taxon>Eukaryota</taxon>
        <taxon>Metazoa</taxon>
        <taxon>Ecdysozoa</taxon>
        <taxon>Arthropoda</taxon>
        <taxon>Hexapoda</taxon>
        <taxon>Insecta</taxon>
        <taxon>Pterygota</taxon>
        <taxon>Neoptera</taxon>
        <taxon>Paraneoptera</taxon>
        <taxon>Psocodea</taxon>
        <taxon>Troctomorpha</taxon>
        <taxon>Phthiraptera</taxon>
        <taxon>Amblycera</taxon>
        <taxon>Menoponidae</taxon>
        <taxon>Menopon</taxon>
    </lineage>
</organism>
<gene>
    <name evidence="2" type="ORF">PYX00_011644</name>
</gene>
<sequence length="214" mass="24562">MALLLATLGAFCISLLLCKGRKVSTEPLAPGRRVTVRFVDEDKNVIGKREFRANDKIFMASARMKRDVERIEREGKGAVEAECRPEVFRMAARMLDGKPLDRASAEDMMVLLLLLDYLDISRDCEAKCYRLVARNTVETQEDWGEFAKTIQEEFDGKRLRSLQIYTLRCGDAQRHEDRRRQGAQHVQATPEVLSLVQTVAEVMDIRRVDVRMLE</sequence>
<proteinExistence type="predicted"/>
<dbReference type="EMBL" id="JARGDH010000006">
    <property type="protein sequence ID" value="KAL0265927.1"/>
    <property type="molecule type" value="Genomic_DNA"/>
</dbReference>
<dbReference type="AlphaFoldDB" id="A0AAW2H8B8"/>
<evidence type="ECO:0000313" key="2">
    <source>
        <dbReference type="EMBL" id="KAL0265927.1"/>
    </source>
</evidence>
<feature type="signal peptide" evidence="1">
    <location>
        <begin position="1"/>
        <end position="25"/>
    </location>
</feature>
<reference evidence="2" key="1">
    <citation type="journal article" date="2024" name="Gigascience">
        <title>Chromosome-level genome of the poultry shaft louse Menopon gallinae provides insight into the host-switching and adaptive evolution of parasitic lice.</title>
        <authorList>
            <person name="Xu Y."/>
            <person name="Ma L."/>
            <person name="Liu S."/>
            <person name="Liang Y."/>
            <person name="Liu Q."/>
            <person name="He Z."/>
            <person name="Tian L."/>
            <person name="Duan Y."/>
            <person name="Cai W."/>
            <person name="Li H."/>
            <person name="Song F."/>
        </authorList>
    </citation>
    <scope>NUCLEOTIDE SEQUENCE</scope>
    <source>
        <strain evidence="2">Cailab_2023a</strain>
    </source>
</reference>
<keyword evidence="1" id="KW-0732">Signal</keyword>
<evidence type="ECO:0000256" key="1">
    <source>
        <dbReference type="SAM" id="SignalP"/>
    </source>
</evidence>
<feature type="chain" id="PRO_5043520130" evidence="1">
    <location>
        <begin position="26"/>
        <end position="214"/>
    </location>
</feature>